<dbReference type="Gene3D" id="3.30.70.270">
    <property type="match status" value="1"/>
</dbReference>
<dbReference type="AlphaFoldDB" id="A0AAE0G809"/>
<dbReference type="Pfam" id="PF00078">
    <property type="entry name" value="RVT_1"/>
    <property type="match status" value="1"/>
</dbReference>
<dbReference type="SUPFAM" id="SSF56672">
    <property type="entry name" value="DNA/RNA polymerases"/>
    <property type="match status" value="1"/>
</dbReference>
<proteinExistence type="predicted"/>
<dbReference type="EMBL" id="LGRX02008654">
    <property type="protein sequence ID" value="KAK3273087.1"/>
    <property type="molecule type" value="Genomic_DNA"/>
</dbReference>
<keyword evidence="3" id="KW-1185">Reference proteome</keyword>
<feature type="domain" description="Reverse transcriptase" evidence="1">
    <location>
        <begin position="84"/>
        <end position="219"/>
    </location>
</feature>
<dbReference type="PROSITE" id="PS50878">
    <property type="entry name" value="RT_POL"/>
    <property type="match status" value="1"/>
</dbReference>
<dbReference type="InterPro" id="IPR052055">
    <property type="entry name" value="Hepadnavirus_pol/RT"/>
</dbReference>
<reference evidence="2 3" key="1">
    <citation type="journal article" date="2015" name="Genome Biol. Evol.">
        <title>Comparative Genomics of a Bacterivorous Green Alga Reveals Evolutionary Causalities and Consequences of Phago-Mixotrophic Mode of Nutrition.</title>
        <authorList>
            <person name="Burns J.A."/>
            <person name="Paasch A."/>
            <person name="Narechania A."/>
            <person name="Kim E."/>
        </authorList>
    </citation>
    <scope>NUCLEOTIDE SEQUENCE [LARGE SCALE GENOMIC DNA]</scope>
    <source>
        <strain evidence="2 3">PLY_AMNH</strain>
    </source>
</reference>
<name>A0AAE0G809_9CHLO</name>
<dbReference type="InterPro" id="IPR043128">
    <property type="entry name" value="Rev_trsase/Diguanyl_cyclase"/>
</dbReference>
<organism evidence="2 3">
    <name type="scientific">Cymbomonas tetramitiformis</name>
    <dbReference type="NCBI Taxonomy" id="36881"/>
    <lineage>
        <taxon>Eukaryota</taxon>
        <taxon>Viridiplantae</taxon>
        <taxon>Chlorophyta</taxon>
        <taxon>Pyramimonadophyceae</taxon>
        <taxon>Pyramimonadales</taxon>
        <taxon>Pyramimonadaceae</taxon>
        <taxon>Cymbomonas</taxon>
    </lineage>
</organism>
<gene>
    <name evidence="2" type="ORF">CYMTET_18659</name>
</gene>
<dbReference type="PANTHER" id="PTHR33050">
    <property type="entry name" value="REVERSE TRANSCRIPTASE DOMAIN-CONTAINING PROTEIN"/>
    <property type="match status" value="1"/>
</dbReference>
<evidence type="ECO:0000259" key="1">
    <source>
        <dbReference type="PROSITE" id="PS50878"/>
    </source>
</evidence>
<comment type="caution">
    <text evidence="2">The sequence shown here is derived from an EMBL/GenBank/DDBJ whole genome shotgun (WGS) entry which is preliminary data.</text>
</comment>
<dbReference type="Gene3D" id="3.10.10.10">
    <property type="entry name" value="HIV Type 1 Reverse Transcriptase, subunit A, domain 1"/>
    <property type="match status" value="1"/>
</dbReference>
<sequence length="219" mass="25667">MEEIELLLRIPRVKQRTIQEYVRCRKGAWRTGGASSEALQWIARGAKMRWVKGPPPKFDHGTSLRDLTPEQQAWLDIETERALRSGAWVRARRKRHVSQVFLVPKPGMNSWRLVMDFRWLNEFCVKSKCKMETLKKLRRLASQGDWCFTFDLKDGYHAVGIDPDFQEFMQFDIQGVLYQCGALPFGWSDSPRIFVKLMKTLVELIRFRDGSARSQEAER</sequence>
<dbReference type="InterPro" id="IPR000477">
    <property type="entry name" value="RT_dom"/>
</dbReference>
<evidence type="ECO:0000313" key="2">
    <source>
        <dbReference type="EMBL" id="KAK3273087.1"/>
    </source>
</evidence>
<evidence type="ECO:0000313" key="3">
    <source>
        <dbReference type="Proteomes" id="UP001190700"/>
    </source>
</evidence>
<dbReference type="InterPro" id="IPR043502">
    <property type="entry name" value="DNA/RNA_pol_sf"/>
</dbReference>
<dbReference type="PANTHER" id="PTHR33050:SF7">
    <property type="entry name" value="RIBONUCLEASE H"/>
    <property type="match status" value="1"/>
</dbReference>
<dbReference type="Proteomes" id="UP001190700">
    <property type="component" value="Unassembled WGS sequence"/>
</dbReference>
<accession>A0AAE0G809</accession>
<protein>
    <recommendedName>
        <fullName evidence="1">Reverse transcriptase domain-containing protein</fullName>
    </recommendedName>
</protein>